<dbReference type="GO" id="GO:0003677">
    <property type="term" value="F:DNA binding"/>
    <property type="evidence" value="ECO:0007669"/>
    <property type="project" value="InterPro"/>
</dbReference>
<evidence type="ECO:0000256" key="3">
    <source>
        <dbReference type="ARBA" id="ARBA00022833"/>
    </source>
</evidence>
<dbReference type="GO" id="GO:0008270">
    <property type="term" value="F:zinc ion binding"/>
    <property type="evidence" value="ECO:0007669"/>
    <property type="project" value="UniProtKB-KW"/>
</dbReference>
<keyword evidence="3" id="KW-0862">Zinc</keyword>
<organism evidence="7 8">
    <name type="scientific">Mycetomoellerius zeteki</name>
    <dbReference type="NCBI Taxonomy" id="64791"/>
    <lineage>
        <taxon>Eukaryota</taxon>
        <taxon>Metazoa</taxon>
        <taxon>Ecdysozoa</taxon>
        <taxon>Arthropoda</taxon>
        <taxon>Hexapoda</taxon>
        <taxon>Insecta</taxon>
        <taxon>Pterygota</taxon>
        <taxon>Neoptera</taxon>
        <taxon>Endopterygota</taxon>
        <taxon>Hymenoptera</taxon>
        <taxon>Apocrita</taxon>
        <taxon>Aculeata</taxon>
        <taxon>Formicoidea</taxon>
        <taxon>Formicidae</taxon>
        <taxon>Myrmicinae</taxon>
        <taxon>Mycetomoellerius</taxon>
    </lineage>
</organism>
<dbReference type="AlphaFoldDB" id="A0A151X939"/>
<evidence type="ECO:0000256" key="5">
    <source>
        <dbReference type="SAM" id="MobiDB-lite"/>
    </source>
</evidence>
<keyword evidence="1" id="KW-0479">Metal-binding</keyword>
<evidence type="ECO:0000259" key="6">
    <source>
        <dbReference type="PROSITE" id="PS50808"/>
    </source>
</evidence>
<evidence type="ECO:0000313" key="7">
    <source>
        <dbReference type="EMBL" id="KYQ56830.1"/>
    </source>
</evidence>
<evidence type="ECO:0000313" key="8">
    <source>
        <dbReference type="Proteomes" id="UP000075809"/>
    </source>
</evidence>
<evidence type="ECO:0000256" key="1">
    <source>
        <dbReference type="ARBA" id="ARBA00022723"/>
    </source>
</evidence>
<dbReference type="PROSITE" id="PS50808">
    <property type="entry name" value="ZF_BED"/>
    <property type="match status" value="2"/>
</dbReference>
<dbReference type="EMBL" id="KQ982409">
    <property type="protein sequence ID" value="KYQ56830.1"/>
    <property type="molecule type" value="Genomic_DNA"/>
</dbReference>
<proteinExistence type="predicted"/>
<gene>
    <name evidence="7" type="ORF">ALC60_04430</name>
</gene>
<dbReference type="InterPro" id="IPR003656">
    <property type="entry name" value="Znf_BED"/>
</dbReference>
<evidence type="ECO:0000256" key="4">
    <source>
        <dbReference type="PROSITE-ProRule" id="PRU00027"/>
    </source>
</evidence>
<keyword evidence="8" id="KW-1185">Reference proteome</keyword>
<accession>A0A151X939</accession>
<dbReference type="Proteomes" id="UP000075809">
    <property type="component" value="Unassembled WGS sequence"/>
</dbReference>
<feature type="region of interest" description="Disordered" evidence="5">
    <location>
        <begin position="276"/>
        <end position="298"/>
    </location>
</feature>
<dbReference type="Pfam" id="PF02892">
    <property type="entry name" value="zf-BED"/>
    <property type="match status" value="1"/>
</dbReference>
<feature type="domain" description="BED-type" evidence="6">
    <location>
        <begin position="3"/>
        <end position="51"/>
    </location>
</feature>
<feature type="domain" description="BED-type" evidence="6">
    <location>
        <begin position="119"/>
        <end position="168"/>
    </location>
</feature>
<evidence type="ECO:0000256" key="2">
    <source>
        <dbReference type="ARBA" id="ARBA00022771"/>
    </source>
</evidence>
<protein>
    <recommendedName>
        <fullName evidence="6">BED-type domain-containing protein</fullName>
    </recommendedName>
</protein>
<reference evidence="7 8" key="1">
    <citation type="submission" date="2015-09" db="EMBL/GenBank/DDBJ databases">
        <title>Trachymyrmex zeteki WGS genome.</title>
        <authorList>
            <person name="Nygaard S."/>
            <person name="Hu H."/>
            <person name="Boomsma J."/>
            <person name="Zhang G."/>
        </authorList>
    </citation>
    <scope>NUCLEOTIDE SEQUENCE [LARGE SCALE GENOMIC DNA]</scope>
    <source>
        <strain evidence="7">Tzet28-1</strain>
        <tissue evidence="7">Whole body</tissue>
    </source>
</reference>
<name>A0A151X939_9HYME</name>
<keyword evidence="2 4" id="KW-0863">Zinc-finger</keyword>
<sequence>MDYRYGPIWRYFTEEERYTLKCKICDSSLSKGYIAGVNHLKCKHPEILEEIQNKFEHSWISAHFILNTSNDKVRCKICCYMFNVLQNDIDDLACHLVKHGLNKKTKRSTGENNIQRGTKRKSWIWQHYSKFQNRRIKCNICHKNYTSCNLYILKVHLFYAHQICPDKEINKQNNQSEVIRQYFTKEGQYASKCKICNSTFAHGYNVTNLKLHMKVKHPLIIEKIRNKFKHSWVSENFVLNTSNDILKCKICCNNFDLFKHKVDDLANHLSKYGINKKTKKNTDGNDMNMNHQSEENNE</sequence>